<dbReference type="SUPFAM" id="SSF52172">
    <property type="entry name" value="CheY-like"/>
    <property type="match status" value="1"/>
</dbReference>
<feature type="modified residue" description="4-aspartylphosphate" evidence="1">
    <location>
        <position position="52"/>
    </location>
</feature>
<dbReference type="Gene3D" id="3.40.50.2300">
    <property type="match status" value="1"/>
</dbReference>
<dbReference type="InterPro" id="IPR052048">
    <property type="entry name" value="ST_Response_Regulator"/>
</dbReference>
<dbReference type="InterPro" id="IPR001789">
    <property type="entry name" value="Sig_transdc_resp-reg_receiver"/>
</dbReference>
<dbReference type="InterPro" id="IPR011006">
    <property type="entry name" value="CheY-like_superfamily"/>
</dbReference>
<dbReference type="AlphaFoldDB" id="A0A7V2B0F5"/>
<dbReference type="Pfam" id="PF00072">
    <property type="entry name" value="Response_reg"/>
    <property type="match status" value="1"/>
</dbReference>
<keyword evidence="1" id="KW-0597">Phosphoprotein</keyword>
<evidence type="ECO:0000259" key="2">
    <source>
        <dbReference type="PROSITE" id="PS50110"/>
    </source>
</evidence>
<dbReference type="SMART" id="SM00448">
    <property type="entry name" value="REC"/>
    <property type="match status" value="1"/>
</dbReference>
<evidence type="ECO:0000256" key="1">
    <source>
        <dbReference type="PROSITE-ProRule" id="PRU00169"/>
    </source>
</evidence>
<dbReference type="EMBL" id="DSGB01000004">
    <property type="protein sequence ID" value="HER96001.1"/>
    <property type="molecule type" value="Genomic_DNA"/>
</dbReference>
<accession>A0A7V2B0F5</accession>
<protein>
    <submittedName>
        <fullName evidence="3">Response regulator</fullName>
    </submittedName>
</protein>
<gene>
    <name evidence="3" type="ORF">ENO59_05735</name>
</gene>
<organism evidence="3">
    <name type="scientific">Rhodothermus marinus</name>
    <name type="common">Rhodothermus obamensis</name>
    <dbReference type="NCBI Taxonomy" id="29549"/>
    <lineage>
        <taxon>Bacteria</taxon>
        <taxon>Pseudomonadati</taxon>
        <taxon>Rhodothermota</taxon>
        <taxon>Rhodothermia</taxon>
        <taxon>Rhodothermales</taxon>
        <taxon>Rhodothermaceae</taxon>
        <taxon>Rhodothermus</taxon>
    </lineage>
</organism>
<dbReference type="CDD" id="cd19923">
    <property type="entry name" value="REC_CheY_CheY3"/>
    <property type="match status" value="1"/>
</dbReference>
<dbReference type="PROSITE" id="PS50110">
    <property type="entry name" value="RESPONSE_REGULATORY"/>
    <property type="match status" value="1"/>
</dbReference>
<comment type="caution">
    <text evidence="3">The sequence shown here is derived from an EMBL/GenBank/DDBJ whole genome shotgun (WGS) entry which is preliminary data.</text>
</comment>
<dbReference type="PANTHER" id="PTHR43228">
    <property type="entry name" value="TWO-COMPONENT RESPONSE REGULATOR"/>
    <property type="match status" value="1"/>
</dbReference>
<dbReference type="GO" id="GO:0000160">
    <property type="term" value="P:phosphorelay signal transduction system"/>
    <property type="evidence" value="ECO:0007669"/>
    <property type="project" value="InterPro"/>
</dbReference>
<name>A0A7V2B0F5_RHOMR</name>
<reference evidence="3" key="1">
    <citation type="journal article" date="2020" name="mSystems">
        <title>Genome- and Community-Level Interaction Insights into Carbon Utilization and Element Cycling Functions of Hydrothermarchaeota in Hydrothermal Sediment.</title>
        <authorList>
            <person name="Zhou Z."/>
            <person name="Liu Y."/>
            <person name="Xu W."/>
            <person name="Pan J."/>
            <person name="Luo Z.H."/>
            <person name="Li M."/>
        </authorList>
    </citation>
    <scope>NUCLEOTIDE SEQUENCE [LARGE SCALE GENOMIC DNA]</scope>
    <source>
        <strain evidence="3">SpSt-143</strain>
    </source>
</reference>
<feature type="domain" description="Response regulatory" evidence="2">
    <location>
        <begin position="2"/>
        <end position="119"/>
    </location>
</feature>
<sequence>MKFLVVDDSPTMRRIVCNALREIGYTDVIEAGDGVDALEKLEQETVDFVITDWNMPNMNGLELTRTIRNHSRLSNLPILMVTTRGMKEDVLAAMQARVNNYIVKPFTPEVLREKINLILKTA</sequence>
<dbReference type="PANTHER" id="PTHR43228:SF1">
    <property type="entry name" value="TWO-COMPONENT RESPONSE REGULATOR ARR22"/>
    <property type="match status" value="1"/>
</dbReference>
<evidence type="ECO:0000313" key="3">
    <source>
        <dbReference type="EMBL" id="HER96001.1"/>
    </source>
</evidence>
<proteinExistence type="predicted"/>